<dbReference type="RefSeq" id="WP_378250002.1">
    <property type="nucleotide sequence ID" value="NZ_JBHSKF010000014.1"/>
</dbReference>
<keyword evidence="2" id="KW-0560">Oxidoreductase</keyword>
<dbReference type="InterPro" id="IPR033856">
    <property type="entry name" value="Trp_halogen"/>
</dbReference>
<evidence type="ECO:0000313" key="2">
    <source>
        <dbReference type="EMBL" id="MFC5290126.1"/>
    </source>
</evidence>
<evidence type="ECO:0000313" key="3">
    <source>
        <dbReference type="Proteomes" id="UP001596157"/>
    </source>
</evidence>
<organism evidence="2 3">
    <name type="scientific">Actinokineospora guangxiensis</name>
    <dbReference type="NCBI Taxonomy" id="1490288"/>
    <lineage>
        <taxon>Bacteria</taxon>
        <taxon>Bacillati</taxon>
        <taxon>Actinomycetota</taxon>
        <taxon>Actinomycetes</taxon>
        <taxon>Pseudonocardiales</taxon>
        <taxon>Pseudonocardiaceae</taxon>
        <taxon>Actinokineospora</taxon>
    </lineage>
</organism>
<dbReference type="PIRSF" id="PIRSF011396">
    <property type="entry name" value="Trp_halogenase"/>
    <property type="match status" value="1"/>
</dbReference>
<dbReference type="Proteomes" id="UP001596157">
    <property type="component" value="Unassembled WGS sequence"/>
</dbReference>
<dbReference type="InterPro" id="IPR050816">
    <property type="entry name" value="Flavin-dep_Halogenase_NPB"/>
</dbReference>
<dbReference type="PANTHER" id="PTHR43747">
    <property type="entry name" value="FAD-BINDING PROTEIN"/>
    <property type="match status" value="1"/>
</dbReference>
<name>A0ABW0ETP6_9PSEU</name>
<dbReference type="Pfam" id="PF04820">
    <property type="entry name" value="Trp_halogenase"/>
    <property type="match status" value="1"/>
</dbReference>
<dbReference type="SUPFAM" id="SSF51905">
    <property type="entry name" value="FAD/NAD(P)-binding domain"/>
    <property type="match status" value="1"/>
</dbReference>
<dbReference type="Gene3D" id="3.50.50.60">
    <property type="entry name" value="FAD/NAD(P)-binding domain"/>
    <property type="match status" value="1"/>
</dbReference>
<evidence type="ECO:0000256" key="1">
    <source>
        <dbReference type="ARBA" id="ARBA00038396"/>
    </source>
</evidence>
<dbReference type="InterPro" id="IPR006905">
    <property type="entry name" value="Flavin_halogenase"/>
</dbReference>
<reference evidence="3" key="1">
    <citation type="journal article" date="2019" name="Int. J. Syst. Evol. Microbiol.">
        <title>The Global Catalogue of Microorganisms (GCM) 10K type strain sequencing project: providing services to taxonomists for standard genome sequencing and annotation.</title>
        <authorList>
            <consortium name="The Broad Institute Genomics Platform"/>
            <consortium name="The Broad Institute Genome Sequencing Center for Infectious Disease"/>
            <person name="Wu L."/>
            <person name="Ma J."/>
        </authorList>
    </citation>
    <scope>NUCLEOTIDE SEQUENCE [LARGE SCALE GENOMIC DNA]</scope>
    <source>
        <strain evidence="3">CCUG 59778</strain>
    </source>
</reference>
<dbReference type="InterPro" id="IPR036188">
    <property type="entry name" value="FAD/NAD-bd_sf"/>
</dbReference>
<dbReference type="GO" id="GO:0016491">
    <property type="term" value="F:oxidoreductase activity"/>
    <property type="evidence" value="ECO:0007669"/>
    <property type="project" value="UniProtKB-KW"/>
</dbReference>
<comment type="caution">
    <text evidence="2">The sequence shown here is derived from an EMBL/GenBank/DDBJ whole genome shotgun (WGS) entry which is preliminary data.</text>
</comment>
<sequence>MTKSIVIVGGGTAGWMTAAYLKVTFRDSLSITLVESANVPTIGVGEATFSTVRRYFQHLGLDEREWMPECDATYKLAIRFEDWRADGHYFYHPFERPRVVEGFSLADWWLHARPSDRFDQDTAVLAALCDNLRSPRYLDGTMLERDFVVPDEDRLSRAGFEGDTQFPYAFHFDAAKLAGYLTEFGVRRGVQHVLDDVVEVVHGDRGAIDGIRTREHGIISGDLFIDCTGFKALLLNKALGVPFQSYQQYLPNDSAVALRVPTDMATNGIRPCTTATARDAGWIWTIPLYRRIGTGYVYSSEYCGPDEAEQSLRRFVGARAEGLEANHIRMRIGRSESSWVKNCVAIGLSSGFVEPLESTGIFFIQNAIEQLVKHFPSGEDDDLLREAYNQQVAHVMDGVRDFLVLHYYAAARQDNQYWKDAKTRPLPDSLAERIELWKAKLPDESTVFPYFHGFEPYSYAVMLLGLGGLPVRPLPALANLDASAARREFELVREQGQILVDRLPSQYEYFAHLRDPGSDAATHPALVR</sequence>
<gene>
    <name evidence="2" type="ORF">ACFPM7_23980</name>
</gene>
<keyword evidence="3" id="KW-1185">Reference proteome</keyword>
<dbReference type="EMBL" id="JBHSKF010000014">
    <property type="protein sequence ID" value="MFC5290126.1"/>
    <property type="molecule type" value="Genomic_DNA"/>
</dbReference>
<protein>
    <submittedName>
        <fullName evidence="2">Tryptophan halogenase family protein</fullName>
        <ecNumber evidence="2">1.14.19.-</ecNumber>
    </submittedName>
</protein>
<comment type="similarity">
    <text evidence="1">Belongs to the flavin-dependent halogenase family. Bacterial tryptophan halogenase subfamily.</text>
</comment>
<dbReference type="PANTHER" id="PTHR43747:SF4">
    <property type="entry name" value="FLAVIN-DEPENDENT TRYPTOPHAN HALOGENASE"/>
    <property type="match status" value="1"/>
</dbReference>
<dbReference type="EC" id="1.14.19.-" evidence="2"/>
<accession>A0ABW0ETP6</accession>
<proteinExistence type="inferred from homology"/>